<accession>A0A915YDF8</accession>
<evidence type="ECO:0000313" key="2">
    <source>
        <dbReference type="EMBL" id="BDS11032.1"/>
    </source>
</evidence>
<gene>
    <name evidence="2" type="ORF">AsAng_0017430</name>
</gene>
<evidence type="ECO:0000256" key="1">
    <source>
        <dbReference type="SAM" id="SignalP"/>
    </source>
</evidence>
<dbReference type="PROSITE" id="PS51257">
    <property type="entry name" value="PROKAR_LIPOPROTEIN"/>
    <property type="match status" value="1"/>
</dbReference>
<reference evidence="2" key="1">
    <citation type="submission" date="2022-09" db="EMBL/GenBank/DDBJ databases">
        <title>Aureispira anguillicida sp. nov., isolated from Leptocephalus of Japanese eel Anguilla japonica.</title>
        <authorList>
            <person name="Yuasa K."/>
            <person name="Mekata T."/>
            <person name="Ikunari K."/>
        </authorList>
    </citation>
    <scope>NUCLEOTIDE SEQUENCE</scope>
    <source>
        <strain evidence="2">EL160426</strain>
    </source>
</reference>
<dbReference type="AlphaFoldDB" id="A0A915YDF8"/>
<dbReference type="EMBL" id="AP026867">
    <property type="protein sequence ID" value="BDS11032.1"/>
    <property type="molecule type" value="Genomic_DNA"/>
</dbReference>
<evidence type="ECO:0008006" key="4">
    <source>
        <dbReference type="Google" id="ProtNLM"/>
    </source>
</evidence>
<proteinExistence type="predicted"/>
<dbReference type="RefSeq" id="WP_264792241.1">
    <property type="nucleotide sequence ID" value="NZ_AP026867.1"/>
</dbReference>
<name>A0A915YDF8_9BACT</name>
<protein>
    <recommendedName>
        <fullName evidence="4">Secreted protein</fullName>
    </recommendedName>
</protein>
<feature type="chain" id="PRO_5037294943" description="Secreted protein" evidence="1">
    <location>
        <begin position="21"/>
        <end position="76"/>
    </location>
</feature>
<keyword evidence="1" id="KW-0732">Signal</keyword>
<sequence>MKKNILRFSAVLVASATLFSCGGGMTPEEIQAEAQKKFDEQKIELEEAAASDCESNMETYTQAALDSLQGASQMDS</sequence>
<feature type="signal peptide" evidence="1">
    <location>
        <begin position="1"/>
        <end position="20"/>
    </location>
</feature>
<dbReference type="KEGG" id="aup:AsAng_0017430"/>
<dbReference type="Proteomes" id="UP001060919">
    <property type="component" value="Chromosome"/>
</dbReference>
<organism evidence="2 3">
    <name type="scientific">Aureispira anguillae</name>
    <dbReference type="NCBI Taxonomy" id="2864201"/>
    <lineage>
        <taxon>Bacteria</taxon>
        <taxon>Pseudomonadati</taxon>
        <taxon>Bacteroidota</taxon>
        <taxon>Saprospiria</taxon>
        <taxon>Saprospirales</taxon>
        <taxon>Saprospiraceae</taxon>
        <taxon>Aureispira</taxon>
    </lineage>
</organism>
<keyword evidence="3" id="KW-1185">Reference proteome</keyword>
<evidence type="ECO:0000313" key="3">
    <source>
        <dbReference type="Proteomes" id="UP001060919"/>
    </source>
</evidence>